<dbReference type="GO" id="GO:0032259">
    <property type="term" value="P:methylation"/>
    <property type="evidence" value="ECO:0007669"/>
    <property type="project" value="UniProtKB-KW"/>
</dbReference>
<dbReference type="Proteomes" id="UP001296104">
    <property type="component" value="Unassembled WGS sequence"/>
</dbReference>
<feature type="region of interest" description="Disordered" evidence="15">
    <location>
        <begin position="785"/>
        <end position="844"/>
    </location>
</feature>
<feature type="domain" description="SET" evidence="16">
    <location>
        <begin position="121"/>
        <end position="234"/>
    </location>
</feature>
<evidence type="ECO:0000313" key="18">
    <source>
        <dbReference type="Proteomes" id="UP001296104"/>
    </source>
</evidence>
<keyword evidence="6" id="KW-0158">Chromosome</keyword>
<dbReference type="InterPro" id="IPR046341">
    <property type="entry name" value="SET_dom_sf"/>
</dbReference>
<comment type="function">
    <text evidence="1">Histone methyltransferase that trimethylates 'Lys-20' of histone H4 to form H4K20me3.</text>
</comment>
<dbReference type="Gene3D" id="1.10.10.1700">
    <property type="entry name" value="Histone-lysine N-methyltransferase"/>
    <property type="match status" value="1"/>
</dbReference>
<feature type="compositionally biased region" description="Polar residues" evidence="15">
    <location>
        <begin position="634"/>
        <end position="650"/>
    </location>
</feature>
<dbReference type="EMBL" id="CAVMBE010000027">
    <property type="protein sequence ID" value="CAK4021736.1"/>
    <property type="molecule type" value="Genomic_DNA"/>
</dbReference>
<feature type="compositionally biased region" description="Polar residues" evidence="15">
    <location>
        <begin position="567"/>
        <end position="579"/>
    </location>
</feature>
<reference evidence="17" key="1">
    <citation type="submission" date="2023-11" db="EMBL/GenBank/DDBJ databases">
        <authorList>
            <person name="Alioto T."/>
            <person name="Alioto T."/>
            <person name="Gomez Garrido J."/>
        </authorList>
    </citation>
    <scope>NUCLEOTIDE SEQUENCE</scope>
</reference>
<dbReference type="SUPFAM" id="SSF82199">
    <property type="entry name" value="SET domain"/>
    <property type="match status" value="1"/>
</dbReference>
<gene>
    <name evidence="17" type="ORF">LECACI_7A004793</name>
</gene>
<keyword evidence="11" id="KW-0539">Nucleus</keyword>
<dbReference type="PANTHER" id="PTHR12977">
    <property type="entry name" value="SUPPRESSOR OF VARIEGATION 4-20-RELATED"/>
    <property type="match status" value="1"/>
</dbReference>
<name>A0AAI9EB56_9PEZI</name>
<evidence type="ECO:0000256" key="14">
    <source>
        <dbReference type="ARBA" id="ARBA00048081"/>
    </source>
</evidence>
<dbReference type="GO" id="GO:0140943">
    <property type="term" value="F:histone H4K20 trimethyltransferase activity"/>
    <property type="evidence" value="ECO:0007669"/>
    <property type="project" value="UniProtKB-EC"/>
</dbReference>
<dbReference type="SMART" id="SM00317">
    <property type="entry name" value="SET"/>
    <property type="match status" value="1"/>
</dbReference>
<keyword evidence="18" id="KW-1185">Reference proteome</keyword>
<dbReference type="GO" id="GO:0005634">
    <property type="term" value="C:nucleus"/>
    <property type="evidence" value="ECO:0007669"/>
    <property type="project" value="UniProtKB-SubCell"/>
</dbReference>
<evidence type="ECO:0000256" key="13">
    <source>
        <dbReference type="ARBA" id="ARBA00030653"/>
    </source>
</evidence>
<evidence type="ECO:0000259" key="16">
    <source>
        <dbReference type="PROSITE" id="PS50280"/>
    </source>
</evidence>
<dbReference type="InterPro" id="IPR025783">
    <property type="entry name" value="Set9_fungi"/>
</dbReference>
<evidence type="ECO:0000256" key="12">
    <source>
        <dbReference type="ARBA" id="ARBA00024057"/>
    </source>
</evidence>
<feature type="compositionally biased region" description="Polar residues" evidence="15">
    <location>
        <begin position="517"/>
        <end position="533"/>
    </location>
</feature>
<evidence type="ECO:0000256" key="9">
    <source>
        <dbReference type="ARBA" id="ARBA00022691"/>
    </source>
</evidence>
<comment type="caution">
    <text evidence="17">The sequence shown here is derived from an EMBL/GenBank/DDBJ whole genome shotgun (WGS) entry which is preliminary data.</text>
</comment>
<feature type="compositionally biased region" description="Basic and acidic residues" evidence="15">
    <location>
        <begin position="483"/>
        <end position="498"/>
    </location>
</feature>
<evidence type="ECO:0000256" key="1">
    <source>
        <dbReference type="ARBA" id="ARBA00001984"/>
    </source>
</evidence>
<organism evidence="17 18">
    <name type="scientific">Lecanosticta acicola</name>
    <dbReference type="NCBI Taxonomy" id="111012"/>
    <lineage>
        <taxon>Eukaryota</taxon>
        <taxon>Fungi</taxon>
        <taxon>Dikarya</taxon>
        <taxon>Ascomycota</taxon>
        <taxon>Pezizomycotina</taxon>
        <taxon>Dothideomycetes</taxon>
        <taxon>Dothideomycetidae</taxon>
        <taxon>Mycosphaerellales</taxon>
        <taxon>Mycosphaerellaceae</taxon>
        <taxon>Lecanosticta</taxon>
    </lineage>
</organism>
<feature type="compositionally biased region" description="Basic and acidic residues" evidence="15">
    <location>
        <begin position="794"/>
        <end position="812"/>
    </location>
</feature>
<sequence length="844" mass="95603">MPPHQAADLEEALKKKGGLTLSQLANYDDIITDALVDRVYFWSTIRKLKTNYHPCRGVQEQHVVDLLQKHVIINKDPGTAQEKLLQLAGLQKYHRSLKTTDEKEHFVRHLRKYINMYLPDCPFEVVTTNRYTIETAEAAAVARKRIRKGEPIKYLLGIQVEMTEKEEEELTERTAFSVVVSSRRKRPSLFLGPARFANHDCESNASLNTTGPHGIHIVARRDIAVGEEITVTYGVNYFGEGNCECLCATCERYLRNGWDPRGPIVHDSDSSDEESQEEGTSKPTTPAPAPDRTTLGKRKRGETTSAPDKRPIGRPRKHLRPEESEDDDSDDEDGQRGYGGRFMKKTQERRPFADLRMPSQPAAAQATLSNGGSFARMSLPRTFTTSEERRDPILDKILRMLGSVADRRDRQMRTWEAGLGSSQSATPAAPIIRTEPDLDVRMSDAPAIEDQLESGDEDDGQLMRNNRLVVRGARGRFAQKKTSRADSERVEKTRRDVEIVEVSSKSKLPSIKKHRSFSSLRNVVNAEDSQSDPYSIRPSPAPAAESSKRGRGRPRKYPQLDDVTDSADISSPSSMGTDHSSAASQASSATSLDTFGNGNIAQGICDMLTNGQDDEKEEVEEEVVEKVETRATRTRSAIRQQKTTEQTQFLSPEKAENAKEVLRKSPRSMLAELEGGPVRSIEKGAADSEDEEDVKRGTPRKPGDYHLCEALLCTQYHRWVECRNCDQFFVQGDAYHTRIACPRCERHSKLYGYYWPKTDKEGKHDKEERVLDHRTIHRFIDPEEERMERKGRKALADVLREKEKGMSERQESEESDSVPNGMSRRFRNSPRRSESRRMRPRITM</sequence>
<keyword evidence="9" id="KW-0949">S-adenosyl-L-methionine</keyword>
<comment type="subcellular location">
    <subcellularLocation>
        <location evidence="3">Chromosome</location>
    </subcellularLocation>
    <subcellularLocation>
        <location evidence="2">Nucleus</location>
    </subcellularLocation>
</comment>
<evidence type="ECO:0000256" key="2">
    <source>
        <dbReference type="ARBA" id="ARBA00004123"/>
    </source>
</evidence>
<evidence type="ECO:0000256" key="5">
    <source>
        <dbReference type="ARBA" id="ARBA00015413"/>
    </source>
</evidence>
<proteinExistence type="predicted"/>
<evidence type="ECO:0000256" key="15">
    <source>
        <dbReference type="SAM" id="MobiDB-lite"/>
    </source>
</evidence>
<keyword evidence="7" id="KW-0489">Methyltransferase</keyword>
<dbReference type="InterPro" id="IPR039977">
    <property type="entry name" value="Suv4-20/Set9"/>
</dbReference>
<feature type="compositionally biased region" description="Acidic residues" evidence="15">
    <location>
        <begin position="323"/>
        <end position="333"/>
    </location>
</feature>
<evidence type="ECO:0000256" key="11">
    <source>
        <dbReference type="ARBA" id="ARBA00023242"/>
    </source>
</evidence>
<evidence type="ECO:0000256" key="8">
    <source>
        <dbReference type="ARBA" id="ARBA00022679"/>
    </source>
</evidence>
<accession>A0AAI9EB56</accession>
<keyword evidence="8" id="KW-0808">Transferase</keyword>
<feature type="region of interest" description="Disordered" evidence="15">
    <location>
        <begin position="259"/>
        <end position="387"/>
    </location>
</feature>
<dbReference type="PROSITE" id="PS51567">
    <property type="entry name" value="SAM_MT43_SUVAR420_1"/>
    <property type="match status" value="1"/>
</dbReference>
<comment type="catalytic activity">
    <reaction evidence="14">
        <text>L-lysyl(20)-[histone H4] + 3 S-adenosyl-L-methionine = N(6),N(6),N(6)-trimethyl-L-lysyl(20)-[histone H4] + 3 S-adenosyl-L-homocysteine + 3 H(+)</text>
        <dbReference type="Rhea" id="RHEA:64456"/>
        <dbReference type="Rhea" id="RHEA-COMP:15554"/>
        <dbReference type="Rhea" id="RHEA-COMP:15998"/>
        <dbReference type="ChEBI" id="CHEBI:15378"/>
        <dbReference type="ChEBI" id="CHEBI:29969"/>
        <dbReference type="ChEBI" id="CHEBI:57856"/>
        <dbReference type="ChEBI" id="CHEBI:59789"/>
        <dbReference type="ChEBI" id="CHEBI:61961"/>
        <dbReference type="EC" id="2.1.1.372"/>
    </reaction>
</comment>
<evidence type="ECO:0000256" key="10">
    <source>
        <dbReference type="ARBA" id="ARBA00022853"/>
    </source>
</evidence>
<dbReference type="PANTHER" id="PTHR12977:SF4">
    <property type="entry name" value="HISTONE-LYSINE N-METHYLTRANSFERASE KMT5B"/>
    <property type="match status" value="1"/>
</dbReference>
<protein>
    <recommendedName>
        <fullName evidence="5">Histone-lysine N-methyltransferase SET9</fullName>
        <ecNumber evidence="12">2.1.1.372</ecNumber>
    </recommendedName>
    <alternativeName>
        <fullName evidence="4">Histone-lysine N-methyltransferase set9</fullName>
    </alternativeName>
    <alternativeName>
        <fullName evidence="13">SET domain protein 9</fullName>
    </alternativeName>
</protein>
<feature type="region of interest" description="Disordered" evidence="15">
    <location>
        <begin position="634"/>
        <end position="700"/>
    </location>
</feature>
<dbReference type="EC" id="2.1.1.372" evidence="12"/>
<evidence type="ECO:0000256" key="3">
    <source>
        <dbReference type="ARBA" id="ARBA00004286"/>
    </source>
</evidence>
<evidence type="ECO:0000256" key="6">
    <source>
        <dbReference type="ARBA" id="ARBA00022454"/>
    </source>
</evidence>
<dbReference type="InterPro" id="IPR041938">
    <property type="entry name" value="Hist-Lys_N-MTase_N"/>
</dbReference>
<dbReference type="PROSITE" id="PS50280">
    <property type="entry name" value="SET"/>
    <property type="match status" value="1"/>
</dbReference>
<evidence type="ECO:0000256" key="7">
    <source>
        <dbReference type="ARBA" id="ARBA00022603"/>
    </source>
</evidence>
<feature type="region of interest" description="Disordered" evidence="15">
    <location>
        <begin position="414"/>
        <end position="437"/>
    </location>
</feature>
<dbReference type="CDD" id="cd10524">
    <property type="entry name" value="SET_Suv4-20-like"/>
    <property type="match status" value="1"/>
</dbReference>
<keyword evidence="10" id="KW-0156">Chromatin regulator</keyword>
<evidence type="ECO:0000256" key="4">
    <source>
        <dbReference type="ARBA" id="ARBA00014232"/>
    </source>
</evidence>
<dbReference type="Pfam" id="PF00856">
    <property type="entry name" value="SET"/>
    <property type="match status" value="1"/>
</dbReference>
<dbReference type="Gene3D" id="2.170.270.10">
    <property type="entry name" value="SET domain"/>
    <property type="match status" value="1"/>
</dbReference>
<evidence type="ECO:0000313" key="17">
    <source>
        <dbReference type="EMBL" id="CAK4021736.1"/>
    </source>
</evidence>
<dbReference type="AlphaFoldDB" id="A0AAI9EB56"/>
<feature type="compositionally biased region" description="Low complexity" evidence="15">
    <location>
        <begin position="580"/>
        <end position="591"/>
    </location>
</feature>
<feature type="region of interest" description="Disordered" evidence="15">
    <location>
        <begin position="474"/>
        <end position="594"/>
    </location>
</feature>
<dbReference type="GO" id="GO:0005694">
    <property type="term" value="C:chromosome"/>
    <property type="evidence" value="ECO:0007669"/>
    <property type="project" value="UniProtKB-SubCell"/>
</dbReference>
<dbReference type="InterPro" id="IPR001214">
    <property type="entry name" value="SET_dom"/>
</dbReference>
<feature type="compositionally biased region" description="Basic and acidic residues" evidence="15">
    <location>
        <begin position="653"/>
        <end position="663"/>
    </location>
</feature>